<accession>A0A1H5N4T5</accession>
<dbReference type="Proteomes" id="UP000199220">
    <property type="component" value="Unassembled WGS sequence"/>
</dbReference>
<dbReference type="InterPro" id="IPR008930">
    <property type="entry name" value="Terpenoid_cyclase/PrenylTrfase"/>
</dbReference>
<gene>
    <name evidence="2" type="ORF">SAMN04488554_3931</name>
</gene>
<feature type="chain" id="PRO_5011771447" description="Heparinase II/III-like protein" evidence="1">
    <location>
        <begin position="42"/>
        <end position="754"/>
    </location>
</feature>
<name>A0A1H5N4T5_9MICO</name>
<keyword evidence="1" id="KW-0732">Signal</keyword>
<evidence type="ECO:0000256" key="1">
    <source>
        <dbReference type="SAM" id="SignalP"/>
    </source>
</evidence>
<protein>
    <recommendedName>
        <fullName evidence="4">Heparinase II/III-like protein</fullName>
    </recommendedName>
</protein>
<dbReference type="STRING" id="648782.SAMN04488554_3931"/>
<dbReference type="SUPFAM" id="SSF48239">
    <property type="entry name" value="Terpenoid cyclases/Protein prenyltransferases"/>
    <property type="match status" value="1"/>
</dbReference>
<proteinExistence type="predicted"/>
<dbReference type="RefSeq" id="WP_089774891.1">
    <property type="nucleotide sequence ID" value="NZ_FNTX01000002.1"/>
</dbReference>
<feature type="signal peptide" evidence="1">
    <location>
        <begin position="1"/>
        <end position="41"/>
    </location>
</feature>
<organism evidence="2 3">
    <name type="scientific">Ruania alba</name>
    <dbReference type="NCBI Taxonomy" id="648782"/>
    <lineage>
        <taxon>Bacteria</taxon>
        <taxon>Bacillati</taxon>
        <taxon>Actinomycetota</taxon>
        <taxon>Actinomycetes</taxon>
        <taxon>Micrococcales</taxon>
        <taxon>Ruaniaceae</taxon>
        <taxon>Ruania</taxon>
    </lineage>
</organism>
<evidence type="ECO:0000313" key="2">
    <source>
        <dbReference type="EMBL" id="SEE96470.1"/>
    </source>
</evidence>
<keyword evidence="3" id="KW-1185">Reference proteome</keyword>
<dbReference type="AlphaFoldDB" id="A0A1H5N4T5"/>
<reference evidence="3" key="1">
    <citation type="submission" date="2016-10" db="EMBL/GenBank/DDBJ databases">
        <authorList>
            <person name="Varghese N."/>
            <person name="Submissions S."/>
        </authorList>
    </citation>
    <scope>NUCLEOTIDE SEQUENCE [LARGE SCALE GENOMIC DNA]</scope>
    <source>
        <strain evidence="3">DSM 21368</strain>
    </source>
</reference>
<dbReference type="EMBL" id="FNTX01000002">
    <property type="protein sequence ID" value="SEE96470.1"/>
    <property type="molecule type" value="Genomic_DNA"/>
</dbReference>
<sequence length="754" mass="80701">MTETSTRHALPPLTRRTVLGVGALSATAVLSGPMAATPAHATSAGTVLPLVTPLPAGLPDRALFAAEEQVLAGYLMILAPLANSVVDDDPDTYGWMEDGWWRTPNVEDNSRIMEHVATLAWFLTNDRPWNPYYLDANLAGRLDAAIGYYLGLQGSNGTFPVDYQANSLAATGFGAVALASTYGDLDREGVLTPRLPEIESALRAACAYLLDTTTYHWQLPIRYTNQIAAALAGVGHTAEVLGDAAIAADLDDRIELLADEGRAPAGYFHDPVGFDLAYNATVMLSDLADLYLITGNPTLVQMAEDWMDFAQYVLVREPGTTAFATLSAASARNFGVSRDDTPADADDRSALSRVFVPEVPMLGALHVSSGKKQQKRTQWAVDTDPVAPLAKGETSPRLWMHVPEAPDNISGTSRLTQIAAMRPLAESTFTEHREGTLEQEMLFVRRPGYYAAAVDGEIEGRVRTGTGLYWHPDAGTIVCSLNGYFDSWWTTFLPGAGPDGADVDSALTDSTVTYYAGHDASGTPLTAGDLSAVTGTFTARSVSADGMVSTDVVHHQNGIERTVTTSGAAQERIPLLLLAEDEVELSDGTHWGAGQATVSTSATWMTVTRGSHRFLFSWGTSLPVRLESTSKWYFPAGTHNVTRFWIDHPGTITLELTTVDMATVSGDVAVATTGTVVDDPSGRYLDVHAVNLEPTAVDVRIAGTGGTDHQLLAPGESMRRRVRTDDPDVRAVVLARLHSTTGVRVSTTHVPASS</sequence>
<dbReference type="InterPro" id="IPR006311">
    <property type="entry name" value="TAT_signal"/>
</dbReference>
<evidence type="ECO:0000313" key="3">
    <source>
        <dbReference type="Proteomes" id="UP000199220"/>
    </source>
</evidence>
<dbReference type="PROSITE" id="PS51318">
    <property type="entry name" value="TAT"/>
    <property type="match status" value="1"/>
</dbReference>
<evidence type="ECO:0008006" key="4">
    <source>
        <dbReference type="Google" id="ProtNLM"/>
    </source>
</evidence>
<dbReference type="OrthoDB" id="3495297at2"/>